<dbReference type="AlphaFoldDB" id="A0A212L4X5"/>
<sequence>MLRLVVVHVSALSEKSATFRADALGGDVGICSSGPADGLSGGVPPRAHPCGLFDARPRVATQAGRHLRPRGPHGLRRRDQALLGADPGAAAERQRRAVDRAHRRARRRRVDLLPAGRLLVRPVAAADPDDHGARLRKLRPRPGRRQAGRESRHRRSGDRRHPRLRAGRHRFAHRARHARRQAARRT</sequence>
<evidence type="ECO:0000256" key="1">
    <source>
        <dbReference type="SAM" id="MobiDB-lite"/>
    </source>
</evidence>
<organism evidence="2">
    <name type="scientific">uncultured Pleomorphomonas sp</name>
    <dbReference type="NCBI Taxonomy" id="442121"/>
    <lineage>
        <taxon>Bacteria</taxon>
        <taxon>Pseudomonadati</taxon>
        <taxon>Pseudomonadota</taxon>
        <taxon>Alphaproteobacteria</taxon>
        <taxon>Hyphomicrobiales</taxon>
        <taxon>Pleomorphomonadaceae</taxon>
        <taxon>Pleomorphomonas</taxon>
        <taxon>environmental samples</taxon>
    </lineage>
</organism>
<evidence type="ECO:0000313" key="2">
    <source>
        <dbReference type="EMBL" id="SCM72566.1"/>
    </source>
</evidence>
<proteinExistence type="predicted"/>
<feature type="region of interest" description="Disordered" evidence="1">
    <location>
        <begin position="123"/>
        <end position="186"/>
    </location>
</feature>
<accession>A0A212L4X5</accession>
<feature type="region of interest" description="Disordered" evidence="1">
    <location>
        <begin position="63"/>
        <end position="104"/>
    </location>
</feature>
<feature type="compositionally biased region" description="Basic residues" evidence="1">
    <location>
        <begin position="134"/>
        <end position="186"/>
    </location>
</feature>
<dbReference type="EMBL" id="FMJD01000002">
    <property type="protein sequence ID" value="SCM72566.1"/>
    <property type="molecule type" value="Genomic_DNA"/>
</dbReference>
<feature type="compositionally biased region" description="Basic residues" evidence="1">
    <location>
        <begin position="65"/>
        <end position="76"/>
    </location>
</feature>
<reference evidence="2" key="1">
    <citation type="submission" date="2016-08" db="EMBL/GenBank/DDBJ databases">
        <authorList>
            <person name="Seilhamer J.J."/>
        </authorList>
    </citation>
    <scope>NUCLEOTIDE SEQUENCE</scope>
    <source>
        <strain evidence="2">86</strain>
    </source>
</reference>
<protein>
    <submittedName>
        <fullName evidence="2">Uncharacterized protein</fullName>
    </submittedName>
</protein>
<name>A0A212L4X5_9HYPH</name>
<gene>
    <name evidence="2" type="ORF">KL86PLE_100624</name>
</gene>